<dbReference type="NCBIfam" id="NF041780">
    <property type="entry name" value="hetero_SS_HdrB"/>
    <property type="match status" value="1"/>
</dbReference>
<dbReference type="PANTHER" id="PTHR42947">
    <property type="entry name" value="COB--COM HETERODISULFIDE REDUCTASE SUBUNIT B 1"/>
    <property type="match status" value="1"/>
</dbReference>
<dbReference type="InterPro" id="IPR004017">
    <property type="entry name" value="Cys_rich_dom"/>
</dbReference>
<dbReference type="Gene3D" id="1.20.1050.140">
    <property type="match status" value="1"/>
</dbReference>
<evidence type="ECO:0000313" key="4">
    <source>
        <dbReference type="Proteomes" id="UP000217784"/>
    </source>
</evidence>
<dbReference type="InterPro" id="IPR051278">
    <property type="entry name" value="HdrB/HdrD_reductase"/>
</dbReference>
<dbReference type="GO" id="GO:0016491">
    <property type="term" value="F:oxidoreductase activity"/>
    <property type="evidence" value="ECO:0007669"/>
    <property type="project" value="UniProtKB-KW"/>
</dbReference>
<gene>
    <name evidence="3" type="ORF">ASJ80_06275</name>
</gene>
<feature type="domain" description="Cysteine-rich" evidence="2">
    <location>
        <begin position="10"/>
        <end position="94"/>
    </location>
</feature>
<evidence type="ECO:0000313" key="3">
    <source>
        <dbReference type="EMBL" id="PAV04441.1"/>
    </source>
</evidence>
<dbReference type="PANTHER" id="PTHR42947:SF1">
    <property type="entry name" value="COB--COM HETERODISULFIDE REDUCTASE SUBUNIT B 1"/>
    <property type="match status" value="1"/>
</dbReference>
<feature type="domain" description="Cysteine-rich" evidence="2">
    <location>
        <begin position="162"/>
        <end position="255"/>
    </location>
</feature>
<protein>
    <submittedName>
        <fullName evidence="3">Heterodisulfide reductase subunit B</fullName>
    </submittedName>
</protein>
<dbReference type="Proteomes" id="UP000217784">
    <property type="component" value="Unassembled WGS sequence"/>
</dbReference>
<comment type="caution">
    <text evidence="3">The sequence shown here is derived from an EMBL/GenBank/DDBJ whole genome shotgun (WGS) entry which is preliminary data.</text>
</comment>
<dbReference type="InterPro" id="IPR053571">
    <property type="entry name" value="HdrB"/>
</dbReference>
<keyword evidence="1" id="KW-0560">Oxidoreductase</keyword>
<sequence>MKKIPDKEILLFKSCLVNVEYPGVESSTKYLFDKLGIEYIISDRQSCCTGLGHYADLFDQFSTTALAARNFGIARNEGHKNIATLCATCYAILKKSCNILNENDEVRGQINKILDDSGCHDLTYNADDMDSRGNIFHSVEILYNKADEIKDLVEVDLSGLKVASHHACHYCKVHQKDTIGNERDPMVIETLAKACGVETVDWYDRKTTTCGNGFRQRYMNRDLSLSVTEEKLNSLKENDVDILLHMCPNCQMQFDRNQGAIEKSSGTEFGIVYFNISQFVALALGADPYKVVGVQTHTVPVDKVLEKIKQTNLCQ</sequence>
<dbReference type="RefSeq" id="WP_069582732.1">
    <property type="nucleotide sequence ID" value="NZ_LMVM01000023.1"/>
</dbReference>
<keyword evidence="4" id="KW-1185">Reference proteome</keyword>
<evidence type="ECO:0000256" key="1">
    <source>
        <dbReference type="ARBA" id="ARBA00023002"/>
    </source>
</evidence>
<accession>A0A2A2H4U3</accession>
<dbReference type="AlphaFoldDB" id="A0A2A2H4U3"/>
<dbReference type="EMBL" id="LMVM01000023">
    <property type="protein sequence ID" value="PAV04441.1"/>
    <property type="molecule type" value="Genomic_DNA"/>
</dbReference>
<evidence type="ECO:0000259" key="2">
    <source>
        <dbReference type="Pfam" id="PF02754"/>
    </source>
</evidence>
<dbReference type="OrthoDB" id="37916at2157"/>
<organism evidence="3 4">
    <name type="scientific">Methanobacterium bryantii</name>
    <dbReference type="NCBI Taxonomy" id="2161"/>
    <lineage>
        <taxon>Archaea</taxon>
        <taxon>Methanobacteriati</taxon>
        <taxon>Methanobacteriota</taxon>
        <taxon>Methanomada group</taxon>
        <taxon>Methanobacteria</taxon>
        <taxon>Methanobacteriales</taxon>
        <taxon>Methanobacteriaceae</taxon>
        <taxon>Methanobacterium</taxon>
    </lineage>
</organism>
<name>A0A2A2H4U3_METBR</name>
<reference evidence="3 4" key="1">
    <citation type="journal article" date="2017" name="BMC Genomics">
        <title>Genomic analysis of methanogenic archaea reveals a shift towards energy conservation.</title>
        <authorList>
            <person name="Gilmore S.P."/>
            <person name="Henske J.K."/>
            <person name="Sexton J.A."/>
            <person name="Solomon K.V."/>
            <person name="Seppala S."/>
            <person name="Yoo J.I."/>
            <person name="Huyett L.M."/>
            <person name="Pressman A."/>
            <person name="Cogan J.Z."/>
            <person name="Kivenson V."/>
            <person name="Peng X."/>
            <person name="Tan Y."/>
            <person name="Valentine D.L."/>
            <person name="O'Malley M.A."/>
        </authorList>
    </citation>
    <scope>NUCLEOTIDE SEQUENCE [LARGE SCALE GENOMIC DNA]</scope>
    <source>
        <strain evidence="3 4">M.o.H.</strain>
    </source>
</reference>
<proteinExistence type="predicted"/>
<dbReference type="Pfam" id="PF02754">
    <property type="entry name" value="CCG"/>
    <property type="match status" value="2"/>
</dbReference>